<dbReference type="Proteomes" id="UP001320706">
    <property type="component" value="Unassembled WGS sequence"/>
</dbReference>
<evidence type="ECO:0000313" key="2">
    <source>
        <dbReference type="Proteomes" id="UP001320706"/>
    </source>
</evidence>
<protein>
    <submittedName>
        <fullName evidence="1">Uncharacterized protein</fullName>
    </submittedName>
</protein>
<name>A0ACC3S463_9PEZI</name>
<comment type="caution">
    <text evidence="1">The sequence shown here is derived from an EMBL/GenBank/DDBJ whole genome shotgun (WGS) entry which is preliminary data.</text>
</comment>
<dbReference type="EMBL" id="JAMKPW020000043">
    <property type="protein sequence ID" value="KAK8194327.1"/>
    <property type="molecule type" value="Genomic_DNA"/>
</dbReference>
<gene>
    <name evidence="1" type="ORF">M8818_007516</name>
</gene>
<proteinExistence type="predicted"/>
<keyword evidence="2" id="KW-1185">Reference proteome</keyword>
<reference evidence="1" key="1">
    <citation type="submission" date="2024-02" db="EMBL/GenBank/DDBJ databases">
        <title>Metagenome Assembled Genome of Zalaria obscura JY119.</title>
        <authorList>
            <person name="Vighnesh L."/>
            <person name="Jagadeeshwari U."/>
            <person name="Venkata Ramana C."/>
            <person name="Sasikala C."/>
        </authorList>
    </citation>
    <scope>NUCLEOTIDE SEQUENCE</scope>
    <source>
        <strain evidence="1">JY119</strain>
    </source>
</reference>
<accession>A0ACC3S463</accession>
<evidence type="ECO:0000313" key="1">
    <source>
        <dbReference type="EMBL" id="KAK8194327.1"/>
    </source>
</evidence>
<organism evidence="1 2">
    <name type="scientific">Zalaria obscura</name>
    <dbReference type="NCBI Taxonomy" id="2024903"/>
    <lineage>
        <taxon>Eukaryota</taxon>
        <taxon>Fungi</taxon>
        <taxon>Dikarya</taxon>
        <taxon>Ascomycota</taxon>
        <taxon>Pezizomycotina</taxon>
        <taxon>Dothideomycetes</taxon>
        <taxon>Dothideomycetidae</taxon>
        <taxon>Dothideales</taxon>
        <taxon>Zalariaceae</taxon>
        <taxon>Zalaria</taxon>
    </lineage>
</organism>
<sequence length="604" mass="66348">MARCSSPPRSIRSSVTRTPQLDTNGHPAESPIISLEHEDDSSIFEHSGHDHGRKSCSSGTSISYSEPQTDLEDSTQDDHEPSLYNAHDKRLSHLTTTSISTFPGPDSAFPSDIDEEEEEEGDEDEVPHHTSARYSTPRAFRTPSSVRRLQLSTPSPTSLSPSRRLRGTPRVRRSPFPRTKARHDEIDSATGPLVLLHITLLPVSLPWSMSSMRGVLGAEVEERLRLLRSKATETVLRRGLLIRHPREEFEVLEERLLEALELGRERVTKCGHFLGRCGGGAGGSDSGFEETDAMSEGCGNGCEGVGEWCGTCDREVREGRNGVGEGRQRWDVKVYAANGLMRAGAWAAAWSEMERVDVEVTPWIPEEMRKRLDEIKAVEDAEEYEEEQLERQLERERERDMASKVQQQEMVRLVAQSPPPVSNTAEVNRPRSRGKAQGIPSPAPAADLPQAYRPKEIPLDVLIRNYVYLLAKDRRNAVIGVLTLIVVMLLFRSTPPPLAPFPNTGLCMLANSSTSHSLSTGHAIAATLANPIGTPSLEISPTFKMVPSDVPTLVGTAAAQDIIADDPSIEQAEHAILDMEVPKGSVEPSAAYEAAVEDMMDIAG</sequence>